<evidence type="ECO:0000256" key="8">
    <source>
        <dbReference type="ARBA" id="ARBA00022630"/>
    </source>
</evidence>
<dbReference type="InterPro" id="IPR028261">
    <property type="entry name" value="DPD_II"/>
</dbReference>
<dbReference type="GO" id="GO:0016639">
    <property type="term" value="F:oxidoreductase activity, acting on the CH-NH2 group of donors, NAD or NADP as acceptor"/>
    <property type="evidence" value="ECO:0007669"/>
    <property type="project" value="InterPro"/>
</dbReference>
<feature type="active site" description="For GATase activity" evidence="20">
    <location>
        <position position="55"/>
    </location>
</feature>
<dbReference type="SUPFAM" id="SSF56235">
    <property type="entry name" value="N-terminal nucleophile aminohydrolases (Ntn hydrolases)"/>
    <property type="match status" value="1"/>
</dbReference>
<dbReference type="InterPro" id="IPR017932">
    <property type="entry name" value="GATase_2_dom"/>
</dbReference>
<dbReference type="InterPro" id="IPR029055">
    <property type="entry name" value="Ntn_hydrolases_N"/>
</dbReference>
<proteinExistence type="inferred from homology"/>
<dbReference type="NCBIfam" id="TIGR01317">
    <property type="entry name" value="GOGAT_sm_gam"/>
    <property type="match status" value="1"/>
</dbReference>
<dbReference type="GO" id="GO:0006537">
    <property type="term" value="P:glutamate biosynthetic process"/>
    <property type="evidence" value="ECO:0007669"/>
    <property type="project" value="UniProtKB-KW"/>
</dbReference>
<dbReference type="CDD" id="cd00982">
    <property type="entry name" value="gltB_C"/>
    <property type="match status" value="1"/>
</dbReference>
<evidence type="ECO:0000256" key="20">
    <source>
        <dbReference type="PIRSR" id="PIRSR000187-1"/>
    </source>
</evidence>
<dbReference type="GO" id="GO:0050660">
    <property type="term" value="F:flavin adenine dinucleotide binding"/>
    <property type="evidence" value="ECO:0007669"/>
    <property type="project" value="InterPro"/>
</dbReference>
<evidence type="ECO:0000256" key="21">
    <source>
        <dbReference type="PIRSR" id="PIRSR000187-2"/>
    </source>
</evidence>
<dbReference type="Gene3D" id="3.60.20.10">
    <property type="entry name" value="Glutamine Phosphoribosylpyrophosphate, subunit 1, domain 1"/>
    <property type="match status" value="1"/>
</dbReference>
<comment type="catalytic activity">
    <reaction evidence="19">
        <text>2 L-glutamate + NAD(+) = L-glutamine + 2-oxoglutarate + NADH + H(+)</text>
        <dbReference type="Rhea" id="RHEA:13753"/>
        <dbReference type="ChEBI" id="CHEBI:15378"/>
        <dbReference type="ChEBI" id="CHEBI:16810"/>
        <dbReference type="ChEBI" id="CHEBI:29985"/>
        <dbReference type="ChEBI" id="CHEBI:57540"/>
        <dbReference type="ChEBI" id="CHEBI:57945"/>
        <dbReference type="ChEBI" id="CHEBI:58359"/>
        <dbReference type="EC" id="1.4.1.14"/>
    </reaction>
</comment>
<dbReference type="Pfam" id="PF07992">
    <property type="entry name" value="Pyr_redox_2"/>
    <property type="match status" value="1"/>
</dbReference>
<keyword evidence="17 21" id="KW-0003">3Fe-4S</keyword>
<evidence type="ECO:0000256" key="7">
    <source>
        <dbReference type="ARBA" id="ARBA00022605"/>
    </source>
</evidence>
<dbReference type="Gene3D" id="3.20.20.70">
    <property type="entry name" value="Aldolase class I"/>
    <property type="match status" value="2"/>
</dbReference>
<dbReference type="FunFam" id="3.60.20.10:FF:000043">
    <property type="entry name" value="Glutamate synthase 1 [NADH] chloroplastic"/>
    <property type="match status" value="1"/>
</dbReference>
<evidence type="ECO:0000256" key="11">
    <source>
        <dbReference type="ARBA" id="ARBA00022827"/>
    </source>
</evidence>
<dbReference type="Pfam" id="PF14691">
    <property type="entry name" value="Fer4_20"/>
    <property type="match status" value="1"/>
</dbReference>
<feature type="binding site" evidence="21">
    <location>
        <position position="1178"/>
    </location>
    <ligand>
        <name>[3Fe-4S] cluster</name>
        <dbReference type="ChEBI" id="CHEBI:21137"/>
    </ligand>
</feature>
<evidence type="ECO:0000256" key="22">
    <source>
        <dbReference type="SAM" id="MobiDB-lite"/>
    </source>
</evidence>
<keyword evidence="16" id="KW-0314">Glutamate biosynthesis</keyword>
<dbReference type="CDD" id="cd00713">
    <property type="entry name" value="GltS"/>
    <property type="match status" value="1"/>
</dbReference>
<evidence type="ECO:0000256" key="4">
    <source>
        <dbReference type="ARBA" id="ARBA00004909"/>
    </source>
</evidence>
<dbReference type="InterPro" id="IPR002489">
    <property type="entry name" value="Glu_synth_asu_C"/>
</dbReference>
<dbReference type="Gene3D" id="2.160.20.60">
    <property type="entry name" value="Glutamate synthase, alpha subunit, C-terminal domain"/>
    <property type="match status" value="1"/>
</dbReference>
<dbReference type="CDD" id="cd02808">
    <property type="entry name" value="GltS_FMN"/>
    <property type="match status" value="1"/>
</dbReference>
<keyword evidence="15 21" id="KW-0411">Iron-sulfur</keyword>
<evidence type="ECO:0000256" key="6">
    <source>
        <dbReference type="ARBA" id="ARBA00009716"/>
    </source>
</evidence>
<keyword evidence="14" id="KW-0408">Iron</keyword>
<evidence type="ECO:0000256" key="12">
    <source>
        <dbReference type="ARBA" id="ARBA00022962"/>
    </source>
</evidence>
<dbReference type="FunFam" id="2.160.20.60:FF:000001">
    <property type="entry name" value="Glutamate synthase, large subunit"/>
    <property type="match status" value="1"/>
</dbReference>
<dbReference type="PRINTS" id="PR00419">
    <property type="entry name" value="ADXRDTASE"/>
</dbReference>
<evidence type="ECO:0000256" key="17">
    <source>
        <dbReference type="ARBA" id="ARBA00023291"/>
    </source>
</evidence>
<feature type="binding site" evidence="21">
    <location>
        <position position="1183"/>
    </location>
    <ligand>
        <name>[3Fe-4S] cluster</name>
        <dbReference type="ChEBI" id="CHEBI:21137"/>
    </ligand>
</feature>
<dbReference type="SUPFAM" id="SSF51971">
    <property type="entry name" value="Nucleotide-binding domain"/>
    <property type="match status" value="1"/>
</dbReference>
<evidence type="ECO:0000313" key="25">
    <source>
        <dbReference type="Proteomes" id="UP001255856"/>
    </source>
</evidence>
<name>A0AAD9IEX7_PROWI</name>
<dbReference type="SUPFAM" id="SSF69336">
    <property type="entry name" value="Alpha subunit of glutamate synthase, C-terminal domain"/>
    <property type="match status" value="1"/>
</dbReference>
<gene>
    <name evidence="24" type="primary">GLT1</name>
    <name evidence="24" type="ORF">QBZ16_001188</name>
</gene>
<dbReference type="InterPro" id="IPR002932">
    <property type="entry name" value="Glu_synthdom"/>
</dbReference>
<comment type="pathway">
    <text evidence="4">Nitrogen metabolism.</text>
</comment>
<evidence type="ECO:0000256" key="5">
    <source>
        <dbReference type="ARBA" id="ARBA00004944"/>
    </source>
</evidence>
<comment type="caution">
    <text evidence="24">The sequence shown here is derived from an EMBL/GenBank/DDBJ whole genome shotgun (WGS) entry which is preliminary data.</text>
</comment>
<accession>A0AAD9IEX7</accession>
<evidence type="ECO:0000256" key="10">
    <source>
        <dbReference type="ARBA" id="ARBA00022723"/>
    </source>
</evidence>
<keyword evidence="10" id="KW-0479">Metal-binding</keyword>
<dbReference type="PANTHER" id="PTHR43100:SF1">
    <property type="entry name" value="GLUTAMATE SYNTHASE [NADPH] SMALL CHAIN"/>
    <property type="match status" value="1"/>
</dbReference>
<comment type="similarity">
    <text evidence="6">Belongs to the glutamate synthase family.</text>
</comment>
<dbReference type="InterPro" id="IPR012220">
    <property type="entry name" value="Glu_synth_euk"/>
</dbReference>
<evidence type="ECO:0000256" key="18">
    <source>
        <dbReference type="ARBA" id="ARBA00024383"/>
    </source>
</evidence>
<dbReference type="EC" id="1.4.1.14" evidence="18"/>
<keyword evidence="8" id="KW-0285">Flavoprotein</keyword>
<sequence>MDICSSIKRVGKAVATLRVSPTRAGRGGVLQVVNKHSAIPEARGLFNPANDKDACGVGFVAELSKKPNRSTVEDALEMLVRMTHRGACGCEENTGDGAGILVAIPHAFFSEVMADEAHFDLPSPGDYGIGMVFLPRDAGEAKAVRDIISNVAERLGNHVLGWRRVPTNNAGLGPSALATEPVVEQFVVSRAAPGAGRRSRGIEQQMYLLRKLIESKMRAGGLSDDDVYICSLSSRTIVYKGQLTPAQVPDYFLDLQDARFTSYMALVHSRFSTNTFPSWHRAQPMRMLGHNGEINTLRGNVNWMRARQGVMRCEALGLPERTLQKLLPVVPPGQSDSGSFDAVLELLVRCGRDLPEAMMMLVPEAWQNDELMPEEKRDFYRFHSAIMEPWDGPALLSFTDGRYIGATLDRNGLRPGRYYITKSGRVIMASEVGTVDVDPADIAKKGRLMPGNIFLVDFDRHCVVDDEAMKHKYASARPYGAWLDEEVVTMRQILESVEPEALAVPDVHGRERVADPAAKGVAALHGLFKPLAAAGFTVETLEVLLLPMARQGADPLGSMGNDSPLAALSGRPKVLSDYFKQLFAQVTNPAIDPLREKFVTSTRTMIGPEGDLTETAQTQAHRLELEAPLLTPREMQAMKHMNHSGWETRVLDTTWPVAEGPEGLERALDRVCAEATLAVEAGVDFLVLSDRDAGAARAAIPSIMVTGRVHQHLVSLQKRSRVGLLVEAADAREVHQFCLLLGYGADAISPYLAIEAILALQADGRVDASLSREQLEARYFKAISDGVLKVMAKMGISTVASYRGSQIFEAVGLDAEVVDACFTGTASRIGGMTLADLGADVLRTHAAGYAPAERRMLPDPGEFHFRSTPDHELHLNDPIAMAKLQEAARTGSKAAYAEYSRLTQELNKREVEPAKEIVKRFVTGAMSYGSISLEAHTALAIAMNTIGGKSNTGEGGENPRRLVPEPDGSNNPMRSAIKQIASGRFGVTAHYLTNADELQIKISQGAKPGEGGELPGGKVKGDIARTRNSTPGVGLISPPPHHDIYSIEDLAQLIYDLKSANPAARVSVKLVSENGVGVVASGVVKGHADHVLISGHDGGTGAAKWTSIKSAGLPWELGLAETHQTLVANDLRGRTTLQADGQMKTGRDIAVAALLGAEEFGFATAPLITLGCIMMRKCHTNTCPVGIATQDPVLRAKFAGQPEHVINFLFMVAEEMREYMAGMGFRTVREMVGRADMLEVDQAVVSSNPKLANIDLSRLLTPAATLRPGAAQVCVQKQDHGLDAGLDAELIPLCSAALRPRREQAKHVYLESTVCNTNRATGTTLSHEVTKRYGAEGLPEDTIHLALHGHGGQSLGAWLCPGITIELEGDSNDYVGKGLSGGIIAVYPPAVADFDPGENIIVGNVCLYGAVSGEAYFAGMAAERFCVRNSGARAVVEGVGDHGCEYMTGGTVAILGRTGKNFGAGMSGGIAYVYDPEARLQALCNKDVASDLFPVEDEEDIATLRSLIQRHVRFTRSAKGRALLADWDAELGNFVKVFPPEYRRALDEQAKLAAAQQGEAEVLAGASADDAFEELKRLARGPSREEAEREYKRLLRDAAEGVPVGGREPLWDAGRPAVVHDMKAVKAGGFTRYERNPLPFRDVEERMQDWGEVHAHLPEAEQKELLNTQSARCMDCGTPYCLNRTTGCPLGNLIPEWNALVWQGRWREALDRLLETNNFPEFTGRVCPAPCEGSCVLGINQNPVTIKTMEVSIIDKAWEEGWMVPRPPPARSGKRVAVIGGGPAGLAAADQLNKAGHAVTLYERADRVGGLMMYGVPNMKTDKEAVVQRRVDLMAAEGVQFVTSAHVGKEIDVKDIRAGADALVLAAGATKPRDLPIEGRHLKGSLLDSGLKDGRFISAEGKKVVVIGGGDTGTDCIGTSVRHGATQVINLELMPKPPATRAPNNPWPYYPRVFKVDYGHAEATAKFGKDPRVYEVLTKRFIDDGEGNLKGLEIVDVAWTPSTDGGPPKFQEVPGSARVIEADLVLLAMGFLGPEATLAEALGVETDPRSNFKATYGEFATSIDGVFAAGDCRRGQSLVVWAIAEGRGAAAATNRFLADVEPSVDPAAEVTGGITPWAEYSKRVGGGNLAAV</sequence>
<dbReference type="SUPFAM" id="SSF51395">
    <property type="entry name" value="FMN-linked oxidoreductases"/>
    <property type="match status" value="1"/>
</dbReference>
<dbReference type="InterPro" id="IPR013785">
    <property type="entry name" value="Aldolase_TIM"/>
</dbReference>
<evidence type="ECO:0000256" key="19">
    <source>
        <dbReference type="ARBA" id="ARBA00048867"/>
    </source>
</evidence>
<organism evidence="24 25">
    <name type="scientific">Prototheca wickerhamii</name>
    <dbReference type="NCBI Taxonomy" id="3111"/>
    <lineage>
        <taxon>Eukaryota</taxon>
        <taxon>Viridiplantae</taxon>
        <taxon>Chlorophyta</taxon>
        <taxon>core chlorophytes</taxon>
        <taxon>Trebouxiophyceae</taxon>
        <taxon>Chlorellales</taxon>
        <taxon>Chlorellaceae</taxon>
        <taxon>Prototheca</taxon>
    </lineage>
</organism>
<dbReference type="EMBL" id="JASFZW010000011">
    <property type="protein sequence ID" value="KAK2076256.1"/>
    <property type="molecule type" value="Genomic_DNA"/>
</dbReference>
<evidence type="ECO:0000256" key="15">
    <source>
        <dbReference type="ARBA" id="ARBA00023014"/>
    </source>
</evidence>
<dbReference type="Pfam" id="PF04898">
    <property type="entry name" value="Glu_syn_central"/>
    <property type="match status" value="1"/>
</dbReference>
<evidence type="ECO:0000259" key="23">
    <source>
        <dbReference type="PROSITE" id="PS51278"/>
    </source>
</evidence>
<keyword evidence="7" id="KW-0028">Amino-acid biosynthesis</keyword>
<dbReference type="InterPro" id="IPR036188">
    <property type="entry name" value="FAD/NAD-bd_sf"/>
</dbReference>
<evidence type="ECO:0000256" key="9">
    <source>
        <dbReference type="ARBA" id="ARBA00022643"/>
    </source>
</evidence>
<comment type="cofactor">
    <cofactor evidence="21">
        <name>[3Fe-4S] cluster</name>
        <dbReference type="ChEBI" id="CHEBI:21137"/>
    </cofactor>
    <text evidence="21">Binds 1 [3Fe-4S] cluster.</text>
</comment>
<dbReference type="Pfam" id="PF01645">
    <property type="entry name" value="Glu_synthase"/>
    <property type="match status" value="1"/>
</dbReference>
<dbReference type="Gene3D" id="1.10.1060.10">
    <property type="entry name" value="Alpha-helical ferredoxin"/>
    <property type="match status" value="1"/>
</dbReference>
<evidence type="ECO:0000256" key="2">
    <source>
        <dbReference type="ARBA" id="ARBA00001974"/>
    </source>
</evidence>
<dbReference type="Pfam" id="PF00310">
    <property type="entry name" value="GATase_2"/>
    <property type="match status" value="1"/>
</dbReference>
<feature type="region of interest" description="Disordered" evidence="22">
    <location>
        <begin position="948"/>
        <end position="970"/>
    </location>
</feature>
<dbReference type="GO" id="GO:0010181">
    <property type="term" value="F:FMN binding"/>
    <property type="evidence" value="ECO:0007669"/>
    <property type="project" value="InterPro"/>
</dbReference>
<keyword evidence="9" id="KW-0288">FMN</keyword>
<dbReference type="GO" id="GO:0016040">
    <property type="term" value="F:glutamate synthase (NADH) activity"/>
    <property type="evidence" value="ECO:0007669"/>
    <property type="project" value="UniProtKB-EC"/>
</dbReference>
<evidence type="ECO:0000256" key="16">
    <source>
        <dbReference type="ARBA" id="ARBA00023164"/>
    </source>
</evidence>
<comment type="cofactor">
    <cofactor evidence="1">
        <name>FMN</name>
        <dbReference type="ChEBI" id="CHEBI:58210"/>
    </cofactor>
</comment>
<keyword evidence="11" id="KW-0274">FAD</keyword>
<dbReference type="InterPro" id="IPR051394">
    <property type="entry name" value="Glutamate_Synthase"/>
</dbReference>
<dbReference type="PIRSF" id="PIRSF000187">
    <property type="entry name" value="GOGAT"/>
    <property type="match status" value="1"/>
</dbReference>
<dbReference type="FunFam" id="3.20.20.70:FF:000031">
    <property type="entry name" value="Glutamate synthase 1 [NADH]"/>
    <property type="match status" value="1"/>
</dbReference>
<evidence type="ECO:0000256" key="3">
    <source>
        <dbReference type="ARBA" id="ARBA00004802"/>
    </source>
</evidence>
<dbReference type="PROSITE" id="PS51278">
    <property type="entry name" value="GATASE_TYPE_2"/>
    <property type="match status" value="1"/>
</dbReference>
<dbReference type="FunFam" id="3.40.50.720:FF:000113">
    <property type="entry name" value="Glutamate synthase [NADH], amyloplastic"/>
    <property type="match status" value="1"/>
</dbReference>
<dbReference type="SUPFAM" id="SSF46548">
    <property type="entry name" value="alpha-helical ferredoxin"/>
    <property type="match status" value="1"/>
</dbReference>
<dbReference type="InterPro" id="IPR023753">
    <property type="entry name" value="FAD/NAD-binding_dom"/>
</dbReference>
<dbReference type="GO" id="GO:0005506">
    <property type="term" value="F:iron ion binding"/>
    <property type="evidence" value="ECO:0007669"/>
    <property type="project" value="InterPro"/>
</dbReference>
<evidence type="ECO:0000256" key="14">
    <source>
        <dbReference type="ARBA" id="ARBA00023004"/>
    </source>
</evidence>
<keyword evidence="25" id="KW-1185">Reference proteome</keyword>
<keyword evidence="13" id="KW-0560">Oxidoreductase</keyword>
<dbReference type="Gene3D" id="3.50.50.60">
    <property type="entry name" value="FAD/NAD(P)-binding domain"/>
    <property type="match status" value="2"/>
</dbReference>
<feature type="domain" description="Glutamine amidotransferase type-2" evidence="23">
    <location>
        <begin position="55"/>
        <end position="459"/>
    </location>
</feature>
<dbReference type="Pfam" id="PF01493">
    <property type="entry name" value="GXGXG"/>
    <property type="match status" value="1"/>
</dbReference>
<comment type="cofactor">
    <cofactor evidence="2">
        <name>FAD</name>
        <dbReference type="ChEBI" id="CHEBI:57692"/>
    </cofactor>
</comment>
<dbReference type="NCBIfam" id="NF008730">
    <property type="entry name" value="PRK11750.1"/>
    <property type="match status" value="1"/>
</dbReference>
<evidence type="ECO:0000256" key="1">
    <source>
        <dbReference type="ARBA" id="ARBA00001917"/>
    </source>
</evidence>
<dbReference type="InterPro" id="IPR009051">
    <property type="entry name" value="Helical_ferredxn"/>
</dbReference>
<dbReference type="InterPro" id="IPR036485">
    <property type="entry name" value="Glu_synth_asu_C_sf"/>
</dbReference>
<dbReference type="GO" id="GO:0051538">
    <property type="term" value="F:3 iron, 4 sulfur cluster binding"/>
    <property type="evidence" value="ECO:0007669"/>
    <property type="project" value="UniProtKB-KW"/>
</dbReference>
<dbReference type="InterPro" id="IPR006005">
    <property type="entry name" value="Glut_synth_ssu1"/>
</dbReference>
<keyword evidence="12" id="KW-0315">Glutamine amidotransferase</keyword>
<dbReference type="PANTHER" id="PTHR43100">
    <property type="entry name" value="GLUTAMATE SYNTHASE [NADPH] SMALL CHAIN"/>
    <property type="match status" value="1"/>
</dbReference>
<comment type="pathway">
    <text evidence="3">Energy metabolism; nitrogen metabolism.</text>
</comment>
<reference evidence="24" key="1">
    <citation type="submission" date="2021-01" db="EMBL/GenBank/DDBJ databases">
        <authorList>
            <person name="Eckstrom K.M.E."/>
        </authorList>
    </citation>
    <scope>NUCLEOTIDE SEQUENCE</scope>
    <source>
        <strain evidence="24">UVCC 0001</strain>
    </source>
</reference>
<evidence type="ECO:0000313" key="24">
    <source>
        <dbReference type="EMBL" id="KAK2076256.1"/>
    </source>
</evidence>
<dbReference type="InterPro" id="IPR006982">
    <property type="entry name" value="Glu_synth_centr_N"/>
</dbReference>
<comment type="pathway">
    <text evidence="5">Amino-acid biosynthesis; L-glutamate biosynthesis via GLT pathway; L-glutamate from 2-oxoglutarate and L-glutamine (NAD(+) route): step 1/1.</text>
</comment>
<feature type="binding site" evidence="21">
    <location>
        <position position="1172"/>
    </location>
    <ligand>
        <name>[3Fe-4S] cluster</name>
        <dbReference type="ChEBI" id="CHEBI:21137"/>
    </ligand>
</feature>
<evidence type="ECO:0000256" key="13">
    <source>
        <dbReference type="ARBA" id="ARBA00023002"/>
    </source>
</evidence>
<dbReference type="Proteomes" id="UP001255856">
    <property type="component" value="Unassembled WGS sequence"/>
</dbReference>
<protein>
    <recommendedName>
        <fullName evidence="18">glutamate synthase (NADH)</fullName>
        <ecNumber evidence="18">1.4.1.14</ecNumber>
    </recommendedName>
</protein>